<sequence length="257" mass="30636">MIYIYDGSYEGLLTAIFTTFESREFDVQLQLESDFQESLFEKPKYIQSDLAKARRVSDGLVKLFTKDGAADFWRAFLAEDSNIHQIIFELIISAFKTNSSTFLHNYGDERILQFHQTLRKVSRERHRMKAFIRFQKESSGMYVAIIEPDFNVLPLIISFFRKRYADQQWLIYDNKRRYGIHYDLHSVTEVTLSLDRSTALQKSVANITLDPDDNRYTRLWQGYFQSTNIEARKNLKLHLRHVPKRYWKYLPEKMNNN</sequence>
<reference evidence="3" key="1">
    <citation type="submission" date="2017-02" db="EMBL/GenBank/DDBJ databases">
        <authorList>
            <person name="Varghese N."/>
            <person name="Submissions S."/>
        </authorList>
    </citation>
    <scope>NUCLEOTIDE SEQUENCE [LARGE SCALE GENOMIC DNA]</scope>
    <source>
        <strain evidence="3">DSM 24091</strain>
    </source>
</reference>
<name>A0A1T5CLH6_9SPHI</name>
<feature type="domain" description="DUF4130" evidence="1">
    <location>
        <begin position="83"/>
        <end position="252"/>
    </location>
</feature>
<keyword evidence="3" id="KW-1185">Reference proteome</keyword>
<proteinExistence type="predicted"/>
<organism evidence="2 3">
    <name type="scientific">Sphingobacterium nematocida</name>
    <dbReference type="NCBI Taxonomy" id="1513896"/>
    <lineage>
        <taxon>Bacteria</taxon>
        <taxon>Pseudomonadati</taxon>
        <taxon>Bacteroidota</taxon>
        <taxon>Sphingobacteriia</taxon>
        <taxon>Sphingobacteriales</taxon>
        <taxon>Sphingobacteriaceae</taxon>
        <taxon>Sphingobacterium</taxon>
    </lineage>
</organism>
<evidence type="ECO:0000259" key="1">
    <source>
        <dbReference type="Pfam" id="PF13566"/>
    </source>
</evidence>
<evidence type="ECO:0000313" key="2">
    <source>
        <dbReference type="EMBL" id="SKB60191.1"/>
    </source>
</evidence>
<dbReference type="OrthoDB" id="5290748at2"/>
<accession>A0A1T5CLH6</accession>
<dbReference type="Proteomes" id="UP000190150">
    <property type="component" value="Unassembled WGS sequence"/>
</dbReference>
<dbReference type="InterPro" id="IPR023875">
    <property type="entry name" value="DNA_repair_put"/>
</dbReference>
<dbReference type="NCBIfam" id="TIGR03915">
    <property type="entry name" value="SAM_7_link_chp"/>
    <property type="match status" value="1"/>
</dbReference>
<dbReference type="EMBL" id="FUZF01000004">
    <property type="protein sequence ID" value="SKB60191.1"/>
    <property type="molecule type" value="Genomic_DNA"/>
</dbReference>
<dbReference type="Pfam" id="PF13566">
    <property type="entry name" value="DUF4130"/>
    <property type="match status" value="1"/>
</dbReference>
<gene>
    <name evidence="2" type="ORF">SAMN05660841_01413</name>
</gene>
<dbReference type="STRING" id="1513896.SAMN05660841_01413"/>
<dbReference type="InterPro" id="IPR025404">
    <property type="entry name" value="DUF4130"/>
</dbReference>
<dbReference type="RefSeq" id="WP_079642385.1">
    <property type="nucleotide sequence ID" value="NZ_FUZF01000004.1"/>
</dbReference>
<dbReference type="AlphaFoldDB" id="A0A1T5CLH6"/>
<evidence type="ECO:0000313" key="3">
    <source>
        <dbReference type="Proteomes" id="UP000190150"/>
    </source>
</evidence>
<protein>
    <submittedName>
        <fullName evidence="2">Probable DNA metabolism protein</fullName>
    </submittedName>
</protein>